<name>A0A8B3FGA8_PECPM</name>
<reference evidence="1 2" key="1">
    <citation type="journal article" date="2018" name="BMC Genomics">
        <title>High genomic variability in the plant pathogenic bacterium Pectobacterium parmentieri deciphered from de novo assembled complete genomes.</title>
        <authorList>
            <person name="Zoledowska S."/>
            <person name="Motyka-Pomagruk A."/>
            <person name="Sledz W."/>
            <person name="Mengoni A."/>
            <person name="Lojkowska E."/>
        </authorList>
    </citation>
    <scope>NUCLEOTIDE SEQUENCE [LARGE SCALE GENOMIC DNA]</scope>
    <source>
        <strain evidence="1 2">IFB5626</strain>
    </source>
</reference>
<evidence type="ECO:0000313" key="1">
    <source>
        <dbReference type="EMBL" id="RKO78317.1"/>
    </source>
</evidence>
<comment type="caution">
    <text evidence="1">The sequence shown here is derived from an EMBL/GenBank/DDBJ whole genome shotgun (WGS) entry which is preliminary data.</text>
</comment>
<protein>
    <recommendedName>
        <fullName evidence="3">Lipopolysaccharide biosynthesis protein</fullName>
    </recommendedName>
</protein>
<sequence>MKVFFIEWNASYEKLMITNLKNEYGIIDINNAMKHFTKKNIKLKKIGINSWFVNIHAFIKLRKIKKDDLLICNGYSILGFLDLIKKIKCNKALVIRDTIIHLENEMIYRKKWLISGNEFINEVKDHFDKIYSFDPSDCQKYNLIYLNQFLPFTYPNIINIKHNSSLLIEKKDRNCFFVGEYRKDREEYLKSIASLLKKNEYISDFYLIDRKNEGGNYFNGKQLNYEENIEKVISSEIVVEINHKGQDGLTLRTIEALTFNKKIITNNIKVMDYDFYTPNRFFILNYDTEDNFHTFLSCKIEEEKIEVIKKYTAEHMLQRIKKDFDLF</sequence>
<evidence type="ECO:0008006" key="3">
    <source>
        <dbReference type="Google" id="ProtNLM"/>
    </source>
</evidence>
<dbReference type="GeneID" id="45851658"/>
<organism evidence="1 2">
    <name type="scientific">Pectobacterium parmentieri</name>
    <dbReference type="NCBI Taxonomy" id="1905730"/>
    <lineage>
        <taxon>Bacteria</taxon>
        <taxon>Pseudomonadati</taxon>
        <taxon>Pseudomonadota</taxon>
        <taxon>Gammaproteobacteria</taxon>
        <taxon>Enterobacterales</taxon>
        <taxon>Pectobacteriaceae</taxon>
        <taxon>Pectobacterium</taxon>
    </lineage>
</organism>
<dbReference type="EMBL" id="PSZG01000001">
    <property type="protein sequence ID" value="RKO78317.1"/>
    <property type="molecule type" value="Genomic_DNA"/>
</dbReference>
<gene>
    <name evidence="1" type="ORF">C5E00_16800</name>
</gene>
<proteinExistence type="predicted"/>
<dbReference type="RefSeq" id="WP_033072468.1">
    <property type="nucleotide sequence ID" value="NZ_CP015749.1"/>
</dbReference>
<dbReference type="AlphaFoldDB" id="A0A8B3FGA8"/>
<accession>A0A8B3FGA8</accession>
<dbReference type="OrthoDB" id="3251881at2"/>
<evidence type="ECO:0000313" key="2">
    <source>
        <dbReference type="Proteomes" id="UP000269665"/>
    </source>
</evidence>
<dbReference type="KEGG" id="ppar:A8F97_19550"/>
<dbReference type="Proteomes" id="UP000269665">
    <property type="component" value="Unassembled WGS sequence"/>
</dbReference>